<comment type="caution">
    <text evidence="2">The sequence shown here is derived from an EMBL/GenBank/DDBJ whole genome shotgun (WGS) entry which is preliminary data.</text>
</comment>
<keyword evidence="1" id="KW-0732">Signal</keyword>
<feature type="signal peptide" evidence="1">
    <location>
        <begin position="1"/>
        <end position="22"/>
    </location>
</feature>
<gene>
    <name evidence="2" type="ORF">POF45_21170</name>
</gene>
<protein>
    <submittedName>
        <fullName evidence="2">DUF1120 domain-containing protein</fullName>
    </submittedName>
</protein>
<evidence type="ECO:0000313" key="3">
    <source>
        <dbReference type="Proteomes" id="UP001159100"/>
    </source>
</evidence>
<dbReference type="RefSeq" id="WP_282316649.1">
    <property type="nucleotide sequence ID" value="NZ_JARBWL010000002.1"/>
</dbReference>
<dbReference type="EMBL" id="JARBWL010000002">
    <property type="protein sequence ID" value="MDI2593916.1"/>
    <property type="molecule type" value="Genomic_DNA"/>
</dbReference>
<organism evidence="2 3">
    <name type="scientific">Pseudomonas fungipugnans</name>
    <dbReference type="NCBI Taxonomy" id="3024217"/>
    <lineage>
        <taxon>Bacteria</taxon>
        <taxon>Pseudomonadati</taxon>
        <taxon>Pseudomonadota</taxon>
        <taxon>Gammaproteobacteria</taxon>
        <taxon>Pseudomonadales</taxon>
        <taxon>Pseudomonadaceae</taxon>
        <taxon>Pseudomonas</taxon>
    </lineage>
</organism>
<feature type="chain" id="PRO_5046076413" evidence="1">
    <location>
        <begin position="23"/>
        <end position="207"/>
    </location>
</feature>
<sequence>MNKMLSAIAPVLLLGSALGAHAASTVDLAVKGLVTPSSCTPSLTSGGVVDYGKMSSKDLRPDRATSLANVNLQLAVTCEGSTLLALQGNDNREGSDHRNDLQYYGLGLINGGEKLGAFDLRFSSPVADGITVHTIASPNGGGSWWAEPNLVRGDILSVAHIGSLVPIPVRNLTADVRIGAEIAPTRQLTLDNEVPLDGSATITVKYL</sequence>
<name>A0ABT6QT51_9PSED</name>
<dbReference type="InterPro" id="IPR010546">
    <property type="entry name" value="DUF1120"/>
</dbReference>
<reference evidence="2 3" key="1">
    <citation type="submission" date="2023-02" db="EMBL/GenBank/DDBJ databases">
        <title>Pseudomonas chrutzelriedensis sp. nov., a potently antifungal strain isolated from moss.</title>
        <authorList>
            <person name="Schnyder A."/>
            <person name="Kalawong R."/>
            <person name="Eberl L."/>
            <person name="Agnoli K."/>
        </authorList>
    </citation>
    <scope>NUCLEOTIDE SEQUENCE [LARGE SCALE GENOMIC DNA]</scope>
    <source>
        <strain evidence="2 3">681</strain>
    </source>
</reference>
<dbReference type="Proteomes" id="UP001159100">
    <property type="component" value="Unassembled WGS sequence"/>
</dbReference>
<keyword evidence="3" id="KW-1185">Reference proteome</keyword>
<proteinExistence type="predicted"/>
<evidence type="ECO:0000313" key="2">
    <source>
        <dbReference type="EMBL" id="MDI2593916.1"/>
    </source>
</evidence>
<dbReference type="Pfam" id="PF06551">
    <property type="entry name" value="DUF1120"/>
    <property type="match status" value="1"/>
</dbReference>
<evidence type="ECO:0000256" key="1">
    <source>
        <dbReference type="SAM" id="SignalP"/>
    </source>
</evidence>
<accession>A0ABT6QT51</accession>